<dbReference type="Gene3D" id="3.60.10.10">
    <property type="entry name" value="Endonuclease/exonuclease/phosphatase"/>
    <property type="match status" value="1"/>
</dbReference>
<dbReference type="OMA" id="STAFREC"/>
<dbReference type="Proteomes" id="UP000596661">
    <property type="component" value="Chromosome 8"/>
</dbReference>
<feature type="region of interest" description="Disordered" evidence="1">
    <location>
        <begin position="91"/>
        <end position="116"/>
    </location>
</feature>
<accession>A0A803Q8L9</accession>
<sequence>MDDEATKRREKLNFPRVLNEVAIKQDLPELIEFEDENSCNTTFAISYEWKPVICANCNGWKTKTENAIGVASTSNSFQLLEEKKNDHLIDESMNHSTEDKGKQVKEDDTGEGGFPSLNHGAWHKGGRIIVSWNLNSFIVNIVKCTSQMIHLFIETIDKKTKFFVTFVYGFNDEDGRKDLWRDLRDLNNGNAWMVLSDFNDILAKDERIGSRVRFTSSTAFRECVEDCSFEDVKFVGNFYTWCNK</sequence>
<organism evidence="2 3">
    <name type="scientific">Cannabis sativa</name>
    <name type="common">Hemp</name>
    <name type="synonym">Marijuana</name>
    <dbReference type="NCBI Taxonomy" id="3483"/>
    <lineage>
        <taxon>Eukaryota</taxon>
        <taxon>Viridiplantae</taxon>
        <taxon>Streptophyta</taxon>
        <taxon>Embryophyta</taxon>
        <taxon>Tracheophyta</taxon>
        <taxon>Spermatophyta</taxon>
        <taxon>Magnoliopsida</taxon>
        <taxon>eudicotyledons</taxon>
        <taxon>Gunneridae</taxon>
        <taxon>Pentapetalae</taxon>
        <taxon>rosids</taxon>
        <taxon>fabids</taxon>
        <taxon>Rosales</taxon>
        <taxon>Cannabaceae</taxon>
        <taxon>Cannabis</taxon>
    </lineage>
</organism>
<evidence type="ECO:0000256" key="1">
    <source>
        <dbReference type="SAM" id="MobiDB-lite"/>
    </source>
</evidence>
<name>A0A803Q8L9_CANSA</name>
<keyword evidence="3" id="KW-1185">Reference proteome</keyword>
<dbReference type="AlphaFoldDB" id="A0A803Q8L9"/>
<reference evidence="2" key="1">
    <citation type="submission" date="2018-11" db="EMBL/GenBank/DDBJ databases">
        <authorList>
            <person name="Grassa J C."/>
        </authorList>
    </citation>
    <scope>NUCLEOTIDE SEQUENCE [LARGE SCALE GENOMIC DNA]</scope>
</reference>
<dbReference type="SUPFAM" id="SSF56219">
    <property type="entry name" value="DNase I-like"/>
    <property type="match status" value="1"/>
</dbReference>
<dbReference type="InterPro" id="IPR036691">
    <property type="entry name" value="Endo/exonu/phosph_ase_sf"/>
</dbReference>
<protein>
    <submittedName>
        <fullName evidence="2">Uncharacterized protein</fullName>
    </submittedName>
</protein>
<dbReference type="EnsemblPlants" id="evm.model.08.1417">
    <property type="protein sequence ID" value="cds.evm.model.08.1417"/>
    <property type="gene ID" value="evm.TU.08.1417"/>
</dbReference>
<evidence type="ECO:0000313" key="3">
    <source>
        <dbReference type="Proteomes" id="UP000596661"/>
    </source>
</evidence>
<reference evidence="2" key="2">
    <citation type="submission" date="2021-03" db="UniProtKB">
        <authorList>
            <consortium name="EnsemblPlants"/>
        </authorList>
    </citation>
    <scope>IDENTIFICATION</scope>
</reference>
<feature type="compositionally biased region" description="Basic and acidic residues" evidence="1">
    <location>
        <begin position="91"/>
        <end position="107"/>
    </location>
</feature>
<proteinExistence type="predicted"/>
<dbReference type="Gramene" id="evm.model.08.1417">
    <property type="protein sequence ID" value="cds.evm.model.08.1417"/>
    <property type="gene ID" value="evm.TU.08.1417"/>
</dbReference>
<evidence type="ECO:0000313" key="2">
    <source>
        <dbReference type="EnsemblPlants" id="cds.evm.model.08.1417"/>
    </source>
</evidence>
<dbReference type="EMBL" id="UZAU01000710">
    <property type="status" value="NOT_ANNOTATED_CDS"/>
    <property type="molecule type" value="Genomic_DNA"/>
</dbReference>